<evidence type="ECO:0000313" key="2">
    <source>
        <dbReference type="Proteomes" id="UP000198848"/>
    </source>
</evidence>
<dbReference type="Proteomes" id="UP000198848">
    <property type="component" value="Unassembled WGS sequence"/>
</dbReference>
<reference evidence="2" key="1">
    <citation type="submission" date="2016-10" db="EMBL/GenBank/DDBJ databases">
        <authorList>
            <person name="Varghese N."/>
            <person name="Submissions S."/>
        </authorList>
    </citation>
    <scope>NUCLEOTIDE SEQUENCE [LARGE SCALE GENOMIC DNA]</scope>
    <source>
        <strain evidence="2">DSM 24767</strain>
    </source>
</reference>
<dbReference type="AlphaFoldDB" id="A0A1H1F8Q4"/>
<keyword evidence="2" id="KW-1185">Reference proteome</keyword>
<dbReference type="STRING" id="1095778.SAMN04489842_1870"/>
<accession>A0A1H1F8Q4</accession>
<evidence type="ECO:0000313" key="1">
    <source>
        <dbReference type="EMBL" id="SDQ97365.1"/>
    </source>
</evidence>
<dbReference type="EMBL" id="FNLC01000002">
    <property type="protein sequence ID" value="SDQ97365.1"/>
    <property type="molecule type" value="Genomic_DNA"/>
</dbReference>
<organism evidence="1 2">
    <name type="scientific">Natronobacterium texcoconense</name>
    <dbReference type="NCBI Taxonomy" id="1095778"/>
    <lineage>
        <taxon>Archaea</taxon>
        <taxon>Methanobacteriati</taxon>
        <taxon>Methanobacteriota</taxon>
        <taxon>Stenosarchaea group</taxon>
        <taxon>Halobacteria</taxon>
        <taxon>Halobacteriales</taxon>
        <taxon>Natrialbaceae</taxon>
        <taxon>Natronobacterium</taxon>
    </lineage>
</organism>
<sequence length="113" mass="12311">MADAVSVDFLDCETIRIEGTPADVILSAFWWDESRTIGTISEPIGGVDGRRVVSASEAFGEFAYGPIVSEVEGFEEGTPRIPGNGDWSVSNPDLENCVADVRDRYDLPEPFPE</sequence>
<protein>
    <submittedName>
        <fullName evidence="1">Uncharacterized protein</fullName>
    </submittedName>
</protein>
<proteinExistence type="predicted"/>
<name>A0A1H1F8Q4_NATTX</name>
<gene>
    <name evidence="1" type="ORF">SAMN04489842_1870</name>
</gene>
<dbReference type="OrthoDB" id="187482at2157"/>
<dbReference type="RefSeq" id="WP_090380707.1">
    <property type="nucleotide sequence ID" value="NZ_FNLC01000002.1"/>
</dbReference>